<dbReference type="GO" id="GO:0043137">
    <property type="term" value="P:DNA replication, removal of RNA primer"/>
    <property type="evidence" value="ECO:0007669"/>
    <property type="project" value="TreeGrafter"/>
</dbReference>
<protein>
    <recommendedName>
        <fullName evidence="6">Ribonuclease H</fullName>
        <ecNumber evidence="5">3.1.26.4</ecNumber>
    </recommendedName>
</protein>
<dbReference type="InterPro" id="IPR037056">
    <property type="entry name" value="RNase_H1_N_sf"/>
</dbReference>
<keyword evidence="7" id="KW-0540">Nuclease</keyword>
<organism evidence="14 16">
    <name type="scientific">Listeria booriae</name>
    <dbReference type="NCBI Taxonomy" id="1552123"/>
    <lineage>
        <taxon>Bacteria</taxon>
        <taxon>Bacillati</taxon>
        <taxon>Bacillota</taxon>
        <taxon>Bacilli</taxon>
        <taxon>Bacillales</taxon>
        <taxon>Listeriaceae</taxon>
        <taxon>Listeria</taxon>
    </lineage>
</organism>
<dbReference type="EC" id="3.1.26.4" evidence="5"/>
<dbReference type="GO" id="GO:0046872">
    <property type="term" value="F:metal ion binding"/>
    <property type="evidence" value="ECO:0007669"/>
    <property type="project" value="UniProtKB-KW"/>
</dbReference>
<dbReference type="SUPFAM" id="SSF55658">
    <property type="entry name" value="L9 N-domain-like"/>
    <property type="match status" value="1"/>
</dbReference>
<dbReference type="RefSeq" id="WP_185373647.1">
    <property type="nucleotide sequence ID" value="NZ_JAARMV010000001.1"/>
</dbReference>
<proteinExistence type="inferred from homology"/>
<evidence type="ECO:0000256" key="3">
    <source>
        <dbReference type="ARBA" id="ARBA00004065"/>
    </source>
</evidence>
<dbReference type="InterPro" id="IPR011320">
    <property type="entry name" value="RNase_H1_N"/>
</dbReference>
<comment type="catalytic activity">
    <reaction evidence="1">
        <text>Endonucleolytic cleavage to 5'-phosphomonoester.</text>
        <dbReference type="EC" id="3.1.26.4"/>
    </reaction>
</comment>
<keyword evidence="8" id="KW-0479">Metal-binding</keyword>
<feature type="domain" description="RNase H type-1" evidence="12">
    <location>
        <begin position="64"/>
        <end position="203"/>
    </location>
</feature>
<evidence type="ECO:0000256" key="9">
    <source>
        <dbReference type="ARBA" id="ARBA00022759"/>
    </source>
</evidence>
<name>A0A7X1DQA2_9LIST</name>
<keyword evidence="9" id="KW-0255">Endonuclease</keyword>
<evidence type="ECO:0000313" key="14">
    <source>
        <dbReference type="EMBL" id="MBC2371275.1"/>
    </source>
</evidence>
<comment type="similarity">
    <text evidence="4">Belongs to the RNase H family.</text>
</comment>
<dbReference type="Proteomes" id="UP000546244">
    <property type="component" value="Unassembled WGS sequence"/>
</dbReference>
<dbReference type="InterPro" id="IPR009027">
    <property type="entry name" value="Ribosomal_bL9/RNase_H1_N"/>
</dbReference>
<dbReference type="GO" id="GO:0003676">
    <property type="term" value="F:nucleic acid binding"/>
    <property type="evidence" value="ECO:0007669"/>
    <property type="project" value="InterPro"/>
</dbReference>
<dbReference type="Proteomes" id="UP000532866">
    <property type="component" value="Unassembled WGS sequence"/>
</dbReference>
<dbReference type="Gene3D" id="3.30.420.10">
    <property type="entry name" value="Ribonuclease H-like superfamily/Ribonuclease H"/>
    <property type="match status" value="1"/>
</dbReference>
<keyword evidence="11" id="KW-0460">Magnesium</keyword>
<dbReference type="EMBL" id="JAAROL010000002">
    <property type="protein sequence ID" value="MBC1331854.1"/>
    <property type="molecule type" value="Genomic_DNA"/>
</dbReference>
<dbReference type="Pfam" id="PF01693">
    <property type="entry name" value="Cauli_VI"/>
    <property type="match status" value="1"/>
</dbReference>
<dbReference type="PANTHER" id="PTHR10642">
    <property type="entry name" value="RIBONUCLEASE H1"/>
    <property type="match status" value="1"/>
</dbReference>
<gene>
    <name evidence="13" type="ORF">HB759_07875</name>
    <name evidence="14" type="ORF">HBP98_04550</name>
</gene>
<dbReference type="EMBL" id="JAARMV010000001">
    <property type="protein sequence ID" value="MBC2371275.1"/>
    <property type="molecule type" value="Genomic_DNA"/>
</dbReference>
<evidence type="ECO:0000313" key="16">
    <source>
        <dbReference type="Proteomes" id="UP000546244"/>
    </source>
</evidence>
<dbReference type="PROSITE" id="PS50879">
    <property type="entry name" value="RNASE_H_1"/>
    <property type="match status" value="1"/>
</dbReference>
<dbReference type="GO" id="GO:0004523">
    <property type="term" value="F:RNA-DNA hybrid ribonuclease activity"/>
    <property type="evidence" value="ECO:0007669"/>
    <property type="project" value="UniProtKB-EC"/>
</dbReference>
<evidence type="ECO:0000256" key="2">
    <source>
        <dbReference type="ARBA" id="ARBA00001946"/>
    </source>
</evidence>
<comment type="function">
    <text evidence="3">Endonuclease that specifically degrades the RNA of RNA-DNA hybrids.</text>
</comment>
<dbReference type="FunFam" id="3.40.970.10:FF:000002">
    <property type="entry name" value="Ribonuclease H"/>
    <property type="match status" value="1"/>
</dbReference>
<evidence type="ECO:0000256" key="5">
    <source>
        <dbReference type="ARBA" id="ARBA00012180"/>
    </source>
</evidence>
<evidence type="ECO:0000256" key="7">
    <source>
        <dbReference type="ARBA" id="ARBA00022722"/>
    </source>
</evidence>
<evidence type="ECO:0000256" key="4">
    <source>
        <dbReference type="ARBA" id="ARBA00005300"/>
    </source>
</evidence>
<comment type="caution">
    <text evidence="14">The sequence shown here is derived from an EMBL/GenBank/DDBJ whole genome shotgun (WGS) entry which is preliminary data.</text>
</comment>
<evidence type="ECO:0000256" key="1">
    <source>
        <dbReference type="ARBA" id="ARBA00000077"/>
    </source>
</evidence>
<accession>A0A7X1DQA2</accession>
<dbReference type="InterPro" id="IPR036397">
    <property type="entry name" value="RNaseH_sf"/>
</dbReference>
<keyword evidence="10" id="KW-0378">Hydrolase</keyword>
<evidence type="ECO:0000256" key="10">
    <source>
        <dbReference type="ARBA" id="ARBA00022801"/>
    </source>
</evidence>
<comment type="cofactor">
    <cofactor evidence="2">
        <name>Mg(2+)</name>
        <dbReference type="ChEBI" id="CHEBI:18420"/>
    </cofactor>
</comment>
<dbReference type="InterPro" id="IPR012337">
    <property type="entry name" value="RNaseH-like_sf"/>
</dbReference>
<dbReference type="AlphaFoldDB" id="A0A7X1DQA2"/>
<evidence type="ECO:0000256" key="6">
    <source>
        <dbReference type="ARBA" id="ARBA00017721"/>
    </source>
</evidence>
<dbReference type="InterPro" id="IPR050092">
    <property type="entry name" value="RNase_H"/>
</dbReference>
<sequence>MATYYAVKIGKKTGVFNSWDETKALVAGYPNAKYKKFDSKAEAETYLSEDTTTGVMYQGLETFDAEELVIFVDGSFDAKRQQYGYAFVVVQNGKVLKQKFGGAANPKYFSSGQVAGETTAVLQALSWLSYHKYTHATIVYDYQGLEKWITGEWKAKQMVGLDYKSLFQSYADSGIKIHFQKIKSHSQNEFNDLADSLAKRGAVTMKVVK</sequence>
<evidence type="ECO:0000256" key="8">
    <source>
        <dbReference type="ARBA" id="ARBA00022723"/>
    </source>
</evidence>
<evidence type="ECO:0000256" key="11">
    <source>
        <dbReference type="ARBA" id="ARBA00022842"/>
    </source>
</evidence>
<dbReference type="Gene3D" id="3.40.970.10">
    <property type="entry name" value="Ribonuclease H1, N-terminal domain"/>
    <property type="match status" value="1"/>
</dbReference>
<evidence type="ECO:0000313" key="15">
    <source>
        <dbReference type="Proteomes" id="UP000532866"/>
    </source>
</evidence>
<dbReference type="Pfam" id="PF00075">
    <property type="entry name" value="RNase_H"/>
    <property type="match status" value="1"/>
</dbReference>
<reference evidence="15 16" key="1">
    <citation type="submission" date="2020-03" db="EMBL/GenBank/DDBJ databases">
        <title>Soil Listeria distribution.</title>
        <authorList>
            <person name="Liao J."/>
            <person name="Wiedmann M."/>
        </authorList>
    </citation>
    <scope>NUCLEOTIDE SEQUENCE [LARGE SCALE GENOMIC DNA]</scope>
    <source>
        <strain evidence="13 15">FSL L7-1833</strain>
        <strain evidence="14 16">FSL L7-1850</strain>
    </source>
</reference>
<dbReference type="PANTHER" id="PTHR10642:SF26">
    <property type="entry name" value="RIBONUCLEASE H1"/>
    <property type="match status" value="1"/>
</dbReference>
<evidence type="ECO:0000313" key="13">
    <source>
        <dbReference type="EMBL" id="MBC1331854.1"/>
    </source>
</evidence>
<evidence type="ECO:0000259" key="12">
    <source>
        <dbReference type="PROSITE" id="PS50879"/>
    </source>
</evidence>
<dbReference type="InterPro" id="IPR002156">
    <property type="entry name" value="RNaseH_domain"/>
</dbReference>
<dbReference type="SUPFAM" id="SSF53098">
    <property type="entry name" value="Ribonuclease H-like"/>
    <property type="match status" value="1"/>
</dbReference>